<dbReference type="InterPro" id="IPR050063">
    <property type="entry name" value="Ribosomal_protein_uL29"/>
</dbReference>
<evidence type="ECO:0000256" key="4">
    <source>
        <dbReference type="ARBA" id="ARBA00035204"/>
    </source>
</evidence>
<gene>
    <name evidence="5" type="primary">rpmC</name>
    <name evidence="6" type="ORF">HDA33_000157</name>
</gene>
<dbReference type="AlphaFoldDB" id="A0A4Y8ZMW9"/>
<keyword evidence="3 5" id="KW-0687">Ribonucleoprotein</keyword>
<dbReference type="GO" id="GO:0003735">
    <property type="term" value="F:structural constituent of ribosome"/>
    <property type="evidence" value="ECO:0007669"/>
    <property type="project" value="InterPro"/>
</dbReference>
<dbReference type="GO" id="GO:0006412">
    <property type="term" value="P:translation"/>
    <property type="evidence" value="ECO:0007669"/>
    <property type="project" value="UniProtKB-UniRule"/>
</dbReference>
<evidence type="ECO:0000256" key="5">
    <source>
        <dbReference type="HAMAP-Rule" id="MF_00374"/>
    </source>
</evidence>
<evidence type="ECO:0000256" key="3">
    <source>
        <dbReference type="ARBA" id="ARBA00023274"/>
    </source>
</evidence>
<dbReference type="PANTHER" id="PTHR10916">
    <property type="entry name" value="60S RIBOSOMAL PROTEIN L35/50S RIBOSOMAL PROTEIN L29"/>
    <property type="match status" value="1"/>
</dbReference>
<dbReference type="HAMAP" id="MF_00374">
    <property type="entry name" value="Ribosomal_uL29"/>
    <property type="match status" value="1"/>
</dbReference>
<dbReference type="EMBL" id="JACHMW010000001">
    <property type="protein sequence ID" value="MBB5847593.1"/>
    <property type="molecule type" value="Genomic_DNA"/>
</dbReference>
<dbReference type="NCBIfam" id="TIGR00012">
    <property type="entry name" value="L29"/>
    <property type="match status" value="1"/>
</dbReference>
<comment type="similarity">
    <text evidence="1 5">Belongs to the universal ribosomal protein uL29 family.</text>
</comment>
<reference evidence="6 7" key="1">
    <citation type="submission" date="2020-08" db="EMBL/GenBank/DDBJ databases">
        <title>Sequencing the genomes of 1000 actinobacteria strains.</title>
        <authorList>
            <person name="Klenk H.-P."/>
        </authorList>
    </citation>
    <scope>NUCLEOTIDE SEQUENCE [LARGE SCALE GENOMIC DNA]</scope>
    <source>
        <strain evidence="6 7">DSM 17945</strain>
    </source>
</reference>
<dbReference type="Gene3D" id="1.10.287.310">
    <property type="match status" value="1"/>
</dbReference>
<evidence type="ECO:0000313" key="7">
    <source>
        <dbReference type="Proteomes" id="UP000567246"/>
    </source>
</evidence>
<keyword evidence="7" id="KW-1185">Reference proteome</keyword>
<dbReference type="PANTHER" id="PTHR10916:SF0">
    <property type="entry name" value="LARGE RIBOSOMAL SUBUNIT PROTEIN UL29C"/>
    <property type="match status" value="1"/>
</dbReference>
<organism evidence="6 7">
    <name type="scientific">Micrococcus endophyticus</name>
    <dbReference type="NCBI Taxonomy" id="455343"/>
    <lineage>
        <taxon>Bacteria</taxon>
        <taxon>Bacillati</taxon>
        <taxon>Actinomycetota</taxon>
        <taxon>Actinomycetes</taxon>
        <taxon>Micrococcales</taxon>
        <taxon>Micrococcaceae</taxon>
        <taxon>Micrococcus</taxon>
    </lineage>
</organism>
<dbReference type="GO" id="GO:0022625">
    <property type="term" value="C:cytosolic large ribosomal subunit"/>
    <property type="evidence" value="ECO:0007669"/>
    <property type="project" value="TreeGrafter"/>
</dbReference>
<dbReference type="SUPFAM" id="SSF46561">
    <property type="entry name" value="Ribosomal protein L29 (L29p)"/>
    <property type="match status" value="1"/>
</dbReference>
<accession>A0A4Y8ZMW9</accession>
<name>A0A4Y8ZMW9_9MICC</name>
<sequence>MAIGTKDLNVESLDGMDNARLLEALKSSKEELFNLRFQAATGQLDNSSRLKAVKRDIARIYTILRERELGIRGDVAAEAQADNNEEAAK</sequence>
<comment type="caution">
    <text evidence="6">The sequence shown here is derived from an EMBL/GenBank/DDBJ whole genome shotgun (WGS) entry which is preliminary data.</text>
</comment>
<proteinExistence type="inferred from homology"/>
<dbReference type="InterPro" id="IPR001854">
    <property type="entry name" value="Ribosomal_uL29"/>
</dbReference>
<evidence type="ECO:0000256" key="2">
    <source>
        <dbReference type="ARBA" id="ARBA00022980"/>
    </source>
</evidence>
<dbReference type="CDD" id="cd00427">
    <property type="entry name" value="Ribosomal_L29_HIP"/>
    <property type="match status" value="1"/>
</dbReference>
<keyword evidence="2 5" id="KW-0689">Ribosomal protein</keyword>
<evidence type="ECO:0000313" key="6">
    <source>
        <dbReference type="EMBL" id="MBB5847593.1"/>
    </source>
</evidence>
<dbReference type="FunFam" id="1.10.287.310:FF:000001">
    <property type="entry name" value="50S ribosomal protein L29"/>
    <property type="match status" value="1"/>
</dbReference>
<dbReference type="RefSeq" id="WP_017487834.1">
    <property type="nucleotide sequence ID" value="NZ_BAABAG010000002.1"/>
</dbReference>
<dbReference type="Pfam" id="PF00831">
    <property type="entry name" value="Ribosomal_L29"/>
    <property type="match status" value="1"/>
</dbReference>
<dbReference type="Proteomes" id="UP000567246">
    <property type="component" value="Unassembled WGS sequence"/>
</dbReference>
<evidence type="ECO:0000256" key="1">
    <source>
        <dbReference type="ARBA" id="ARBA00009254"/>
    </source>
</evidence>
<dbReference type="InterPro" id="IPR036049">
    <property type="entry name" value="Ribosomal_uL29_sf"/>
</dbReference>
<dbReference type="PROSITE" id="PS00579">
    <property type="entry name" value="RIBOSOMAL_L29"/>
    <property type="match status" value="1"/>
</dbReference>
<dbReference type="InterPro" id="IPR018254">
    <property type="entry name" value="Ribosomal_uL29_CS"/>
</dbReference>
<protein>
    <recommendedName>
        <fullName evidence="4 5">Large ribosomal subunit protein uL29</fullName>
    </recommendedName>
</protein>